<gene>
    <name evidence="3" type="ORF">CYJ95_10915</name>
</gene>
<evidence type="ECO:0008006" key="5">
    <source>
        <dbReference type="Google" id="ProtNLM"/>
    </source>
</evidence>
<accession>A0AAX0VI27</accession>
<dbReference type="EMBL" id="PKJT01000015">
    <property type="protein sequence ID" value="PKZ79806.1"/>
    <property type="molecule type" value="Genomic_DNA"/>
</dbReference>
<keyword evidence="2" id="KW-1133">Transmembrane helix</keyword>
<evidence type="ECO:0000256" key="2">
    <source>
        <dbReference type="SAM" id="Phobius"/>
    </source>
</evidence>
<name>A0AAX0VI27_MICLU</name>
<feature type="transmembrane region" description="Helical" evidence="2">
    <location>
        <begin position="14"/>
        <end position="37"/>
    </location>
</feature>
<evidence type="ECO:0000256" key="1">
    <source>
        <dbReference type="SAM" id="MobiDB-lite"/>
    </source>
</evidence>
<dbReference type="AlphaFoldDB" id="A0AAX0VI27"/>
<reference evidence="3 4" key="1">
    <citation type="submission" date="2017-12" db="EMBL/GenBank/DDBJ databases">
        <title>Phylogenetic diversity of female urinary microbiome.</title>
        <authorList>
            <person name="Thomas-White K."/>
            <person name="Wolfe A.J."/>
        </authorList>
    </citation>
    <scope>NUCLEOTIDE SEQUENCE [LARGE SCALE GENOMIC DNA]</scope>
    <source>
        <strain evidence="3 4">UMB0038</strain>
    </source>
</reference>
<dbReference type="RefSeq" id="WP_020627601.1">
    <property type="nucleotide sequence ID" value="NZ_JACLBR010000051.1"/>
</dbReference>
<evidence type="ECO:0000313" key="3">
    <source>
        <dbReference type="EMBL" id="PKZ79806.1"/>
    </source>
</evidence>
<evidence type="ECO:0000313" key="4">
    <source>
        <dbReference type="Proteomes" id="UP000234847"/>
    </source>
</evidence>
<comment type="caution">
    <text evidence="3">The sequence shown here is derived from an EMBL/GenBank/DDBJ whole genome shotgun (WGS) entry which is preliminary data.</text>
</comment>
<feature type="region of interest" description="Disordered" evidence="1">
    <location>
        <begin position="42"/>
        <end position="69"/>
    </location>
</feature>
<protein>
    <recommendedName>
        <fullName evidence="5">Secreted protein</fullName>
    </recommendedName>
</protein>
<dbReference type="Proteomes" id="UP000234847">
    <property type="component" value="Unassembled WGS sequence"/>
</dbReference>
<proteinExistence type="predicted"/>
<keyword evidence="2" id="KW-0812">Transmembrane</keyword>
<sequence>MDPAAPDDRRRRRLLIAATAAGLALLILVGVGIYGLVHGPAAADPASSERPSTTAAPVTPGPMPGGELESLRQNLGPEAFARAVATALFTWDTTTGHTPSDYAQVLADAAHGSEADAFVGDVRAYLPSVEAWAQLRQYATRQWLTIDEVFIPEAWETAVDQAAPGQIPAGAIAYTFEGTRHRDGTWGTTPVEASRPVAFTVFLVCNPPTPGHGAASGSCEVLRLSELDNPLH</sequence>
<keyword evidence="2" id="KW-0472">Membrane</keyword>
<organism evidence="3 4">
    <name type="scientific">Micrococcus luteus</name>
    <name type="common">Micrococcus lysodeikticus</name>
    <dbReference type="NCBI Taxonomy" id="1270"/>
    <lineage>
        <taxon>Bacteria</taxon>
        <taxon>Bacillati</taxon>
        <taxon>Actinomycetota</taxon>
        <taxon>Actinomycetes</taxon>
        <taxon>Micrococcales</taxon>
        <taxon>Micrococcaceae</taxon>
        <taxon>Micrococcus</taxon>
    </lineage>
</organism>